<feature type="compositionally biased region" description="Basic residues" evidence="1">
    <location>
        <begin position="1"/>
        <end position="12"/>
    </location>
</feature>
<dbReference type="Proteomes" id="UP001321473">
    <property type="component" value="Unassembled WGS sequence"/>
</dbReference>
<accession>A0AAQ4DVP7</accession>
<keyword evidence="4" id="KW-1185">Reference proteome</keyword>
<proteinExistence type="predicted"/>
<dbReference type="EMBL" id="JARKHS020026256">
    <property type="protein sequence ID" value="KAK8766537.1"/>
    <property type="molecule type" value="Genomic_DNA"/>
</dbReference>
<evidence type="ECO:0000313" key="3">
    <source>
        <dbReference type="EMBL" id="KAK8766537.1"/>
    </source>
</evidence>
<organism evidence="3 4">
    <name type="scientific">Amblyomma americanum</name>
    <name type="common">Lone star tick</name>
    <dbReference type="NCBI Taxonomy" id="6943"/>
    <lineage>
        <taxon>Eukaryota</taxon>
        <taxon>Metazoa</taxon>
        <taxon>Ecdysozoa</taxon>
        <taxon>Arthropoda</taxon>
        <taxon>Chelicerata</taxon>
        <taxon>Arachnida</taxon>
        <taxon>Acari</taxon>
        <taxon>Parasitiformes</taxon>
        <taxon>Ixodida</taxon>
        <taxon>Ixodoidea</taxon>
        <taxon>Ixodidae</taxon>
        <taxon>Amblyomminae</taxon>
        <taxon>Amblyomma</taxon>
    </lineage>
</organism>
<feature type="transmembrane region" description="Helical" evidence="2">
    <location>
        <begin position="41"/>
        <end position="64"/>
    </location>
</feature>
<sequence length="211" mass="23405">MPHASRRAGRLRRNAEAATPSPSSDEKDGSRQRRAHESMRTAFVLCSSLVTVTGSLCSTITIAAKEALLTHDIVKTDFLLVYGIISYLVFMIMESIFRYNTRGNLVVFVSFLLLLFSAVPRSIRQLWSPQQRVFCWSAVAREMPWPVVIVQSAVQLISRVVEILIGILVKAVMLITSIVSVNTFGEYLISLEPPEVNATLSGNDTALEFDA</sequence>
<protein>
    <submittedName>
        <fullName evidence="3">Uncharacterized protein</fullName>
    </submittedName>
</protein>
<evidence type="ECO:0000256" key="2">
    <source>
        <dbReference type="SAM" id="Phobius"/>
    </source>
</evidence>
<gene>
    <name evidence="3" type="ORF">V5799_006679</name>
</gene>
<name>A0AAQ4DVP7_AMBAM</name>
<feature type="transmembrane region" description="Helical" evidence="2">
    <location>
        <begin position="76"/>
        <end position="93"/>
    </location>
</feature>
<evidence type="ECO:0000313" key="4">
    <source>
        <dbReference type="Proteomes" id="UP001321473"/>
    </source>
</evidence>
<evidence type="ECO:0000256" key="1">
    <source>
        <dbReference type="SAM" id="MobiDB-lite"/>
    </source>
</evidence>
<keyword evidence="2" id="KW-0472">Membrane</keyword>
<feature type="transmembrane region" description="Helical" evidence="2">
    <location>
        <begin position="105"/>
        <end position="123"/>
    </location>
</feature>
<dbReference type="AlphaFoldDB" id="A0AAQ4DVP7"/>
<comment type="caution">
    <text evidence="3">The sequence shown here is derived from an EMBL/GenBank/DDBJ whole genome shotgun (WGS) entry which is preliminary data.</text>
</comment>
<keyword evidence="2" id="KW-1133">Transmembrane helix</keyword>
<feature type="region of interest" description="Disordered" evidence="1">
    <location>
        <begin position="1"/>
        <end position="32"/>
    </location>
</feature>
<reference evidence="3 4" key="1">
    <citation type="journal article" date="2023" name="Arcadia Sci">
        <title>De novo assembly of a long-read Amblyomma americanum tick genome.</title>
        <authorList>
            <person name="Chou S."/>
            <person name="Poskanzer K.E."/>
            <person name="Rollins M."/>
            <person name="Thuy-Boun P.S."/>
        </authorList>
    </citation>
    <scope>NUCLEOTIDE SEQUENCE [LARGE SCALE GENOMIC DNA]</scope>
    <source>
        <strain evidence="3">F_SG_1</strain>
        <tissue evidence="3">Salivary glands</tissue>
    </source>
</reference>
<keyword evidence="2" id="KW-0812">Transmembrane</keyword>